<dbReference type="Proteomes" id="UP000005222">
    <property type="component" value="Chromosome G"/>
</dbReference>
<reference evidence="3" key="2">
    <citation type="journal article" date="2012" name="G3 (Bethesda)">
        <title>Pichia sorbitophila, an interspecies yeast hybrid reveals early steps of genome resolution following polyploidization.</title>
        <authorList>
            <person name="Leh Louis V."/>
            <person name="Despons L."/>
            <person name="Friedrich A."/>
            <person name="Martin T."/>
            <person name="Durrens P."/>
            <person name="Casaregola S."/>
            <person name="Neuveglise C."/>
            <person name="Fairhead C."/>
            <person name="Marck C."/>
            <person name="Cruz J.A."/>
            <person name="Straub M.L."/>
            <person name="Kugler V."/>
            <person name="Sacerdot C."/>
            <person name="Uzunov Z."/>
            <person name="Thierry A."/>
            <person name="Weiss S."/>
            <person name="Bleykasten C."/>
            <person name="De Montigny J."/>
            <person name="Jacques N."/>
            <person name="Jung P."/>
            <person name="Lemaire M."/>
            <person name="Mallet S."/>
            <person name="Morel G."/>
            <person name="Richard G.F."/>
            <person name="Sarkar A."/>
            <person name="Savel G."/>
            <person name="Schacherer J."/>
            <person name="Seret M.L."/>
            <person name="Talla E."/>
            <person name="Samson G."/>
            <person name="Jubin C."/>
            <person name="Poulain J."/>
            <person name="Vacherie B."/>
            <person name="Barbe V."/>
            <person name="Pelletier E."/>
            <person name="Sherman D.J."/>
            <person name="Westhof E."/>
            <person name="Weissenbach J."/>
            <person name="Baret P.V."/>
            <person name="Wincker P."/>
            <person name="Gaillardin C."/>
            <person name="Dujon B."/>
            <person name="Souciet J.L."/>
        </authorList>
    </citation>
    <scope>NUCLEOTIDE SEQUENCE [LARGE SCALE GENOMIC DNA]</scope>
    <source>
        <strain evidence="3">ATCC MYA-4447 / BCRC 22081 / CBS 7064 / NBRC 10061 / NRRL Y-12695</strain>
    </source>
</reference>
<proteinExistence type="predicted"/>
<organism evidence="1 3">
    <name type="scientific">Pichia sorbitophila (strain ATCC MYA-4447 / BCRC 22081 / CBS 7064 / NBRC 10061 / NRRL Y-12695)</name>
    <name type="common">Hybrid yeast</name>
    <dbReference type="NCBI Taxonomy" id="559304"/>
    <lineage>
        <taxon>Eukaryota</taxon>
        <taxon>Fungi</taxon>
        <taxon>Dikarya</taxon>
        <taxon>Ascomycota</taxon>
        <taxon>Saccharomycotina</taxon>
        <taxon>Pichiomycetes</taxon>
        <taxon>Debaryomycetaceae</taxon>
        <taxon>Millerozyma</taxon>
    </lineage>
</organism>
<protein>
    <submittedName>
        <fullName evidence="1">Piso0_002973 protein</fullName>
    </submittedName>
</protein>
<evidence type="ECO:0000313" key="3">
    <source>
        <dbReference type="Proteomes" id="UP000005222"/>
    </source>
</evidence>
<dbReference type="EMBL" id="FO082052">
    <property type="protein sequence ID" value="CCE80646.1"/>
    <property type="molecule type" value="Genomic_DNA"/>
</dbReference>
<evidence type="ECO:0000313" key="2">
    <source>
        <dbReference type="EMBL" id="CCE80646.1"/>
    </source>
</evidence>
<evidence type="ECO:0000313" key="1">
    <source>
        <dbReference type="EMBL" id="CCE79881.1"/>
    </source>
</evidence>
<gene>
    <name evidence="1" type="primary">Piso0_002973</name>
    <name evidence="1" type="ORF">GNLVRS01_PISO0G02096g</name>
    <name evidence="2" type="ORF">GNLVRS01_PISO0H02097g</name>
</gene>
<accession>G8YK01</accession>
<name>G8YK01_PICSO</name>
<dbReference type="Proteomes" id="UP000005222">
    <property type="component" value="Chromosome H"/>
</dbReference>
<reference evidence="1" key="1">
    <citation type="submission" date="2011-10" db="EMBL/GenBank/DDBJ databases">
        <authorList>
            <person name="Genoscope - CEA"/>
        </authorList>
    </citation>
    <scope>NUCLEOTIDE SEQUENCE</scope>
</reference>
<dbReference type="HOGENOM" id="CLU_1332367_0_0_1"/>
<dbReference type="AlphaFoldDB" id="G8YK01"/>
<keyword evidence="3" id="KW-1185">Reference proteome</keyword>
<sequence>MINGNSNLKVNDANDTLTRLSELKTLLDTGSTELNIRRKRLEKLSKDFEHSRDNGIEDRLTTIQERLSAVRKELSIEMCHKGSMKSLGTEKHNQRTETERPIADFVSKFARYQRRPKLEEMEYDICSNDSIPDNIRSSLLRVSHCLSSLINGNDSMNSRTSDERTVNVLSHFGMLVEIIKSEGKSETDSMSRNVYKGTRYSFTNER</sequence>
<dbReference type="InParanoid" id="G8YK01"/>
<dbReference type="EMBL" id="FO082053">
    <property type="protein sequence ID" value="CCE79881.1"/>
    <property type="molecule type" value="Genomic_DNA"/>
</dbReference>